<name>A0A418LX25_9BACT</name>
<comment type="caution">
    <text evidence="1">The sequence shown here is derived from an EMBL/GenBank/DDBJ whole genome shotgun (WGS) entry which is preliminary data.</text>
</comment>
<proteinExistence type="predicted"/>
<dbReference type="EMBL" id="QXED01000015">
    <property type="protein sequence ID" value="RIV17781.1"/>
    <property type="molecule type" value="Genomic_DNA"/>
</dbReference>
<dbReference type="Proteomes" id="UP000283523">
    <property type="component" value="Unassembled WGS sequence"/>
</dbReference>
<keyword evidence="2" id="KW-1185">Reference proteome</keyword>
<sequence>MAEQANKLELHYYFRDNSHSMNAFIRNQCEKELLSISKEIILIFDIDVEIESEAFDEGGLKEVWKFIGKNSNQITTLITLISIFIARIPVENKELTRLQIENLSLDNELKREELRKIRDTIRNDKLVSEDTLQNALDILDEDYKVNWRRSNFYKRLVTYPKIDKLSVQRLNFNNKPIEEAKTIKKSAFAYFILHSDNVASLIDDNAIIEIISPVLKKGNFNWKGLYNGKVISFEMSDKQFKNDVLDKKIEFMNGTAIRCVLQQNRQIDESGIIKVTQNRVLTVQEIIRGVDLAATNQSSQLRREKIAASGQFEINFGEHKRVLGNKEY</sequence>
<protein>
    <submittedName>
        <fullName evidence="1">Uncharacterized protein</fullName>
    </submittedName>
</protein>
<accession>A0A418LX25</accession>
<organism evidence="1 2">
    <name type="scientific">Fibrisoma montanum</name>
    <dbReference type="NCBI Taxonomy" id="2305895"/>
    <lineage>
        <taxon>Bacteria</taxon>
        <taxon>Pseudomonadati</taxon>
        <taxon>Bacteroidota</taxon>
        <taxon>Cytophagia</taxon>
        <taxon>Cytophagales</taxon>
        <taxon>Spirosomataceae</taxon>
        <taxon>Fibrisoma</taxon>
    </lineage>
</organism>
<reference evidence="1 2" key="1">
    <citation type="submission" date="2018-08" db="EMBL/GenBank/DDBJ databases">
        <title>Fibrisoma montanum sp. nov., isolated from Danxia mountain soil.</title>
        <authorList>
            <person name="Huang Y."/>
        </authorList>
    </citation>
    <scope>NUCLEOTIDE SEQUENCE [LARGE SCALE GENOMIC DNA]</scope>
    <source>
        <strain evidence="1 2">HYT19</strain>
    </source>
</reference>
<evidence type="ECO:0000313" key="1">
    <source>
        <dbReference type="EMBL" id="RIV17781.1"/>
    </source>
</evidence>
<gene>
    <name evidence="1" type="ORF">DYU11_30335</name>
</gene>
<dbReference type="AlphaFoldDB" id="A0A418LX25"/>
<evidence type="ECO:0000313" key="2">
    <source>
        <dbReference type="Proteomes" id="UP000283523"/>
    </source>
</evidence>